<gene>
    <name evidence="2" type="ORF">Tco_0625780</name>
</gene>
<feature type="region of interest" description="Disordered" evidence="1">
    <location>
        <begin position="368"/>
        <end position="403"/>
    </location>
</feature>
<evidence type="ECO:0000313" key="3">
    <source>
        <dbReference type="Proteomes" id="UP001151760"/>
    </source>
</evidence>
<organism evidence="2 3">
    <name type="scientific">Tanacetum coccineum</name>
    <dbReference type="NCBI Taxonomy" id="301880"/>
    <lineage>
        <taxon>Eukaryota</taxon>
        <taxon>Viridiplantae</taxon>
        <taxon>Streptophyta</taxon>
        <taxon>Embryophyta</taxon>
        <taxon>Tracheophyta</taxon>
        <taxon>Spermatophyta</taxon>
        <taxon>Magnoliopsida</taxon>
        <taxon>eudicotyledons</taxon>
        <taxon>Gunneridae</taxon>
        <taxon>Pentapetalae</taxon>
        <taxon>asterids</taxon>
        <taxon>campanulids</taxon>
        <taxon>Asterales</taxon>
        <taxon>Asteraceae</taxon>
        <taxon>Asteroideae</taxon>
        <taxon>Anthemideae</taxon>
        <taxon>Anthemidinae</taxon>
        <taxon>Tanacetum</taxon>
    </lineage>
</organism>
<dbReference type="Proteomes" id="UP001151760">
    <property type="component" value="Unassembled WGS sequence"/>
</dbReference>
<evidence type="ECO:0000313" key="2">
    <source>
        <dbReference type="EMBL" id="GJS52418.1"/>
    </source>
</evidence>
<reference evidence="2" key="1">
    <citation type="journal article" date="2022" name="Int. J. Mol. Sci.">
        <title>Draft Genome of Tanacetum Coccineum: Genomic Comparison of Closely Related Tanacetum-Family Plants.</title>
        <authorList>
            <person name="Yamashiro T."/>
            <person name="Shiraishi A."/>
            <person name="Nakayama K."/>
            <person name="Satake H."/>
        </authorList>
    </citation>
    <scope>NUCLEOTIDE SEQUENCE</scope>
</reference>
<reference evidence="2" key="2">
    <citation type="submission" date="2022-01" db="EMBL/GenBank/DDBJ databases">
        <authorList>
            <person name="Yamashiro T."/>
            <person name="Shiraishi A."/>
            <person name="Satake H."/>
            <person name="Nakayama K."/>
        </authorList>
    </citation>
    <scope>NUCLEOTIDE SEQUENCE</scope>
</reference>
<keyword evidence="3" id="KW-1185">Reference proteome</keyword>
<dbReference type="EMBL" id="BQNB010008655">
    <property type="protein sequence ID" value="GJS52418.1"/>
    <property type="molecule type" value="Genomic_DNA"/>
</dbReference>
<sequence length="517" mass="57606">MTTLKFADSHNMVAFLTKFAESEGFEQIVDFLNANPIRYALTINPTIYASCIKQFWATVKMKTVNGEVQLQALVDGKKIIITEATLRRDLQLEDAEGIDCLPKADIFEQLTLMGMVKNLDYAGKFLMYPRPKRKDTQVPQPSDPTNVADEAVNEEPRITLDSTHFDADIDMFGVHDLDGDEVVVESEVAAKKKDDEVNVVKEVVSATEETVNAATITEDEITLAQALAELKSVKPKVTTAITTTTKGILLQEPSESITTTTTIIPSKDKGKGSEACKGKDEANVALIKEWNDIQANIDADYQMAKQMQAKEQEELSIEEKSKLFVQLLEARKKHFAVKRAEEKRNRPPTRAQQRSIIYEKGKHLDTELVEGNEVRADGSETREESSSKRAGDELEQEKAKKQKVDEDKEITKLQSLMEVIPYEEEVVVDATPLATKPPSIVDWKILKEGKISYYQIIRADEGEILQAFSLKNTFPKCSTLNTAITKAGTKLLLHSAHFSCSWDTLGISTLKASAADT</sequence>
<proteinExistence type="predicted"/>
<protein>
    <recommendedName>
        <fullName evidence="4">Xylulose kinase-1</fullName>
    </recommendedName>
</protein>
<evidence type="ECO:0000256" key="1">
    <source>
        <dbReference type="SAM" id="MobiDB-lite"/>
    </source>
</evidence>
<evidence type="ECO:0008006" key="4">
    <source>
        <dbReference type="Google" id="ProtNLM"/>
    </source>
</evidence>
<name>A0ABQ4WHW5_9ASTR</name>
<accession>A0ABQ4WHW5</accession>
<comment type="caution">
    <text evidence="2">The sequence shown here is derived from an EMBL/GenBank/DDBJ whole genome shotgun (WGS) entry which is preliminary data.</text>
</comment>
<feature type="region of interest" description="Disordered" evidence="1">
    <location>
        <begin position="338"/>
        <end position="357"/>
    </location>
</feature>